<feature type="region of interest" description="Disordered" evidence="3">
    <location>
        <begin position="1"/>
        <end position="31"/>
    </location>
</feature>
<organism evidence="5 6">
    <name type="scientific">Streptomyces iconiensis</name>
    <dbReference type="NCBI Taxonomy" id="1384038"/>
    <lineage>
        <taxon>Bacteria</taxon>
        <taxon>Bacillati</taxon>
        <taxon>Actinomycetota</taxon>
        <taxon>Actinomycetes</taxon>
        <taxon>Kitasatosporales</taxon>
        <taxon>Streptomycetaceae</taxon>
        <taxon>Streptomyces</taxon>
    </lineage>
</organism>
<comment type="caution">
    <text evidence="5">The sequence shown here is derived from an EMBL/GenBank/DDBJ whole genome shotgun (WGS) entry which is preliminary data.</text>
</comment>
<accession>A0ABT6ZZA5</accession>
<evidence type="ECO:0000259" key="4">
    <source>
        <dbReference type="PROSITE" id="PS50977"/>
    </source>
</evidence>
<dbReference type="InterPro" id="IPR050109">
    <property type="entry name" value="HTH-type_TetR-like_transc_reg"/>
</dbReference>
<feature type="DNA-binding region" description="H-T-H motif" evidence="2">
    <location>
        <begin position="55"/>
        <end position="74"/>
    </location>
</feature>
<dbReference type="InterPro" id="IPR001647">
    <property type="entry name" value="HTH_TetR"/>
</dbReference>
<dbReference type="Pfam" id="PF17926">
    <property type="entry name" value="TetR_C_21"/>
    <property type="match status" value="1"/>
</dbReference>
<evidence type="ECO:0000256" key="3">
    <source>
        <dbReference type="SAM" id="MobiDB-lite"/>
    </source>
</evidence>
<dbReference type="InterPro" id="IPR041467">
    <property type="entry name" value="Sco4008_C"/>
</dbReference>
<feature type="domain" description="HTH tetR-type" evidence="4">
    <location>
        <begin position="32"/>
        <end position="92"/>
    </location>
</feature>
<dbReference type="RefSeq" id="WP_274046163.1">
    <property type="nucleotide sequence ID" value="NZ_JANCPR020000018.1"/>
</dbReference>
<dbReference type="SUPFAM" id="SSF46689">
    <property type="entry name" value="Homeodomain-like"/>
    <property type="match status" value="1"/>
</dbReference>
<dbReference type="SUPFAM" id="SSF48498">
    <property type="entry name" value="Tetracyclin repressor-like, C-terminal domain"/>
    <property type="match status" value="1"/>
</dbReference>
<feature type="compositionally biased region" description="Low complexity" evidence="3">
    <location>
        <begin position="12"/>
        <end position="24"/>
    </location>
</feature>
<keyword evidence="1 2" id="KW-0238">DNA-binding</keyword>
<reference evidence="5 6" key="1">
    <citation type="submission" date="2023-05" db="EMBL/GenBank/DDBJ databases">
        <title>Streptantibioticus silvisoli sp. nov., acidotolerant actinomycetes 1 from pine litter.</title>
        <authorList>
            <person name="Swiecimska M."/>
            <person name="Golinska P."/>
            <person name="Sangal V."/>
            <person name="Wachnowicz B."/>
            <person name="Goodfellow M."/>
        </authorList>
    </citation>
    <scope>NUCLEOTIDE SEQUENCE [LARGE SCALE GENOMIC DNA]</scope>
    <source>
        <strain evidence="5 6">DSM 42109</strain>
    </source>
</reference>
<dbReference type="InterPro" id="IPR009057">
    <property type="entry name" value="Homeodomain-like_sf"/>
</dbReference>
<sequence length="208" mass="23105">MTDSPAPRPEPADAARTPRRAPAPGTRKLDAERSRRLLLEAANDEFAAKGFAGARVQDIADRAGLNKQLIAYYFGGKEGLWNALSRQWLEREKAFNDPEVPLDELMVRYLRAALDDPRGPRLNVWAGLTGTAPEQEREDLSDLRRRQSAGEIGDDLDPAAMLLLLTGAVVGPVVMPHTVRAIFGLDPESAEFQEHYAEQLRRVVRRLA</sequence>
<dbReference type="PANTHER" id="PTHR30328">
    <property type="entry name" value="TRANSCRIPTIONAL REPRESSOR"/>
    <property type="match status" value="1"/>
</dbReference>
<dbReference type="PROSITE" id="PS50977">
    <property type="entry name" value="HTH_TETR_2"/>
    <property type="match status" value="1"/>
</dbReference>
<evidence type="ECO:0000256" key="1">
    <source>
        <dbReference type="ARBA" id="ARBA00023125"/>
    </source>
</evidence>
<evidence type="ECO:0000313" key="6">
    <source>
        <dbReference type="Proteomes" id="UP001214441"/>
    </source>
</evidence>
<proteinExistence type="predicted"/>
<evidence type="ECO:0000256" key="2">
    <source>
        <dbReference type="PROSITE-ProRule" id="PRU00335"/>
    </source>
</evidence>
<keyword evidence="6" id="KW-1185">Reference proteome</keyword>
<dbReference type="Proteomes" id="UP001214441">
    <property type="component" value="Unassembled WGS sequence"/>
</dbReference>
<protein>
    <submittedName>
        <fullName evidence="5">TetR family transcriptional regulator</fullName>
    </submittedName>
</protein>
<gene>
    <name evidence="5" type="ORF">NMN56_019610</name>
</gene>
<name>A0ABT6ZZA5_9ACTN</name>
<dbReference type="InterPro" id="IPR036271">
    <property type="entry name" value="Tet_transcr_reg_TetR-rel_C_sf"/>
</dbReference>
<dbReference type="PRINTS" id="PR00455">
    <property type="entry name" value="HTHTETR"/>
</dbReference>
<dbReference type="EMBL" id="JANCPR020000018">
    <property type="protein sequence ID" value="MDJ1134139.1"/>
    <property type="molecule type" value="Genomic_DNA"/>
</dbReference>
<evidence type="ECO:0000313" key="5">
    <source>
        <dbReference type="EMBL" id="MDJ1134139.1"/>
    </source>
</evidence>
<dbReference type="Pfam" id="PF00440">
    <property type="entry name" value="TetR_N"/>
    <property type="match status" value="1"/>
</dbReference>
<dbReference type="PANTHER" id="PTHR30328:SF54">
    <property type="entry name" value="HTH-TYPE TRANSCRIPTIONAL REPRESSOR SCO4008"/>
    <property type="match status" value="1"/>
</dbReference>
<dbReference type="Gene3D" id="1.10.357.10">
    <property type="entry name" value="Tetracycline Repressor, domain 2"/>
    <property type="match status" value="1"/>
</dbReference>